<feature type="transmembrane region" description="Helical" evidence="10">
    <location>
        <begin position="20"/>
        <end position="40"/>
    </location>
</feature>
<reference evidence="11 12" key="1">
    <citation type="journal article" date="2018" name="Int. J. Food Microbiol.">
        <title>Growth of Carnobacterium spp. isolated from chilled vacuum-packaged meat under relevant acidic conditions.</title>
        <authorList>
            <person name="Zhang P."/>
            <person name="Badoni M."/>
            <person name="Ganzle M."/>
            <person name="Yang X."/>
        </authorList>
    </citation>
    <scope>NUCLEOTIDE SEQUENCE [LARGE SCALE GENOMIC DNA]</scope>
    <source>
        <strain evidence="11 12">B2</strain>
    </source>
</reference>
<protein>
    <submittedName>
        <fullName evidence="11">Trk family potassium uptake protein</fullName>
    </submittedName>
</protein>
<feature type="transmembrane region" description="Helical" evidence="10">
    <location>
        <begin position="80"/>
        <end position="104"/>
    </location>
</feature>
<evidence type="ECO:0000256" key="6">
    <source>
        <dbReference type="ARBA" id="ARBA00022958"/>
    </source>
</evidence>
<feature type="transmembrane region" description="Helical" evidence="10">
    <location>
        <begin position="234"/>
        <end position="251"/>
    </location>
</feature>
<keyword evidence="5 10" id="KW-0812">Transmembrane</keyword>
<evidence type="ECO:0000256" key="7">
    <source>
        <dbReference type="ARBA" id="ARBA00022989"/>
    </source>
</evidence>
<feature type="transmembrane region" description="Helical" evidence="10">
    <location>
        <begin position="412"/>
        <end position="433"/>
    </location>
</feature>
<gene>
    <name evidence="11" type="ORF">CKN69_10905</name>
</gene>
<dbReference type="PANTHER" id="PTHR32024:SF1">
    <property type="entry name" value="KTR SYSTEM POTASSIUM UPTAKE PROTEIN B"/>
    <property type="match status" value="1"/>
</dbReference>
<comment type="caution">
    <text evidence="11">The sequence shown here is derived from an EMBL/GenBank/DDBJ whole genome shotgun (WGS) entry which is preliminary data.</text>
</comment>
<dbReference type="InterPro" id="IPR004772">
    <property type="entry name" value="TrkH"/>
</dbReference>
<keyword evidence="3" id="KW-1003">Cell membrane</keyword>
<dbReference type="AlphaFoldDB" id="A0A7Z8G4U1"/>
<proteinExistence type="predicted"/>
<dbReference type="RefSeq" id="WP_135026375.1">
    <property type="nucleotide sequence ID" value="NZ_NROV01000015.1"/>
</dbReference>
<evidence type="ECO:0000256" key="2">
    <source>
        <dbReference type="ARBA" id="ARBA00022448"/>
    </source>
</evidence>
<evidence type="ECO:0000313" key="12">
    <source>
        <dbReference type="Proteomes" id="UP000297938"/>
    </source>
</evidence>
<evidence type="ECO:0000256" key="3">
    <source>
        <dbReference type="ARBA" id="ARBA00022475"/>
    </source>
</evidence>
<evidence type="ECO:0000256" key="5">
    <source>
        <dbReference type="ARBA" id="ARBA00022692"/>
    </source>
</evidence>
<organism evidence="11 12">
    <name type="scientific">Carnobacterium divergens</name>
    <name type="common">Lactobacillus divergens</name>
    <dbReference type="NCBI Taxonomy" id="2748"/>
    <lineage>
        <taxon>Bacteria</taxon>
        <taxon>Bacillati</taxon>
        <taxon>Bacillota</taxon>
        <taxon>Bacilli</taxon>
        <taxon>Lactobacillales</taxon>
        <taxon>Carnobacteriaceae</taxon>
        <taxon>Carnobacterium</taxon>
    </lineage>
</organism>
<dbReference type="Proteomes" id="UP000297938">
    <property type="component" value="Unassembled WGS sequence"/>
</dbReference>
<name>A0A7Z8G4U1_CARDV</name>
<feature type="transmembrane region" description="Helical" evidence="10">
    <location>
        <begin position="384"/>
        <end position="403"/>
    </location>
</feature>
<evidence type="ECO:0000256" key="1">
    <source>
        <dbReference type="ARBA" id="ARBA00004651"/>
    </source>
</evidence>
<dbReference type="GO" id="GO:0015379">
    <property type="term" value="F:potassium:chloride symporter activity"/>
    <property type="evidence" value="ECO:0007669"/>
    <property type="project" value="InterPro"/>
</dbReference>
<feature type="transmembrane region" description="Helical" evidence="10">
    <location>
        <begin position="52"/>
        <end position="74"/>
    </location>
</feature>
<keyword evidence="2" id="KW-0813">Transport</keyword>
<feature type="transmembrane region" description="Helical" evidence="10">
    <location>
        <begin position="195"/>
        <end position="214"/>
    </location>
</feature>
<accession>A0A7Z8G4U1</accession>
<dbReference type="NCBIfam" id="TIGR00933">
    <property type="entry name" value="2a38"/>
    <property type="match status" value="1"/>
</dbReference>
<evidence type="ECO:0000256" key="9">
    <source>
        <dbReference type="ARBA" id="ARBA00023136"/>
    </source>
</evidence>
<feature type="transmembrane region" description="Helical" evidence="10">
    <location>
        <begin position="164"/>
        <end position="183"/>
    </location>
</feature>
<dbReference type="InterPro" id="IPR003445">
    <property type="entry name" value="Cat_transpt"/>
</dbReference>
<feature type="transmembrane region" description="Helical" evidence="10">
    <location>
        <begin position="290"/>
        <end position="306"/>
    </location>
</feature>
<dbReference type="PANTHER" id="PTHR32024">
    <property type="entry name" value="TRK SYSTEM POTASSIUM UPTAKE PROTEIN TRKG-RELATED"/>
    <property type="match status" value="1"/>
</dbReference>
<evidence type="ECO:0000256" key="8">
    <source>
        <dbReference type="ARBA" id="ARBA00023065"/>
    </source>
</evidence>
<feature type="transmembrane region" description="Helical" evidence="10">
    <location>
        <begin position="352"/>
        <end position="372"/>
    </location>
</feature>
<evidence type="ECO:0000256" key="4">
    <source>
        <dbReference type="ARBA" id="ARBA00022538"/>
    </source>
</evidence>
<dbReference type="EMBL" id="NRPP01000017">
    <property type="protein sequence ID" value="TFJ25117.1"/>
    <property type="molecule type" value="Genomic_DNA"/>
</dbReference>
<keyword evidence="9 10" id="KW-0472">Membrane</keyword>
<feature type="transmembrane region" description="Helical" evidence="10">
    <location>
        <begin position="125"/>
        <end position="152"/>
    </location>
</feature>
<feature type="transmembrane region" description="Helical" evidence="10">
    <location>
        <begin position="312"/>
        <end position="331"/>
    </location>
</feature>
<comment type="subcellular location">
    <subcellularLocation>
        <location evidence="1">Cell membrane</location>
        <topology evidence="1">Multi-pass membrane protein</topology>
    </subcellularLocation>
</comment>
<keyword evidence="4" id="KW-0633">Potassium transport</keyword>
<keyword evidence="8" id="KW-0406">Ion transport</keyword>
<keyword evidence="6" id="KW-0630">Potassium</keyword>
<dbReference type="GO" id="GO:0005886">
    <property type="term" value="C:plasma membrane"/>
    <property type="evidence" value="ECO:0007669"/>
    <property type="project" value="UniProtKB-SubCell"/>
</dbReference>
<evidence type="ECO:0000256" key="10">
    <source>
        <dbReference type="SAM" id="Phobius"/>
    </source>
</evidence>
<evidence type="ECO:0000313" key="11">
    <source>
        <dbReference type="EMBL" id="TFJ25117.1"/>
    </source>
</evidence>
<sequence length="453" mass="49896">MLRKNKLKHSYWQLSPVQFLSLGFLSTILIGGFLLSLPFAASNHQPTNLIDALFTATSAVCVTGLVTLNTALHWSLAGKLIIMLLIEIGGLGFMSFTVFILFLSKRKVNLKMRIIMKEALNIDELSGGINLVIYILKFSIGVQLLGALLLMIDFIPKYGIGKGIFYSVFHAISAFCNAGFDLFGNSLESFQKNPYVLLVLSLLIVAGGLGFIVWRDLLTYKKNKRFSFHTKLTLIVTSLLLMSGFVLFLLIEGNLGQMSSLNWFDRMMNTLFLAITPRTAGFNSISYNDLSYASILLTCFFMYIGGSSGSTAGGLKTSTFGVLVIHALSIFKGKEETQFLGRTINIKIVNRAFVLLFTIMSIITTAIVLLSITETLPENVGIEYIIFEVFSAFGTVGVTLGLTSELTDIGKFLVMGLMFIGRVGIFTILLSLIKKDTTHTGKIRYPEETTIIG</sequence>
<keyword evidence="7 10" id="KW-1133">Transmembrane helix</keyword>
<dbReference type="Pfam" id="PF02386">
    <property type="entry name" value="TrkH"/>
    <property type="match status" value="1"/>
</dbReference>